<dbReference type="FunFam" id="3.30.70.270:FF:000001">
    <property type="entry name" value="Diguanylate cyclase domain protein"/>
    <property type="match status" value="1"/>
</dbReference>
<dbReference type="CDD" id="cd00130">
    <property type="entry name" value="PAS"/>
    <property type="match status" value="1"/>
</dbReference>
<dbReference type="InterPro" id="IPR035965">
    <property type="entry name" value="PAS-like_dom_sf"/>
</dbReference>
<dbReference type="InterPro" id="IPR000014">
    <property type="entry name" value="PAS"/>
</dbReference>
<dbReference type="OrthoDB" id="9759607at2"/>
<dbReference type="PANTHER" id="PTHR44757">
    <property type="entry name" value="DIGUANYLATE CYCLASE DGCP"/>
    <property type="match status" value="1"/>
</dbReference>
<gene>
    <name evidence="4" type="ORF">E1I69_07360</name>
</gene>
<dbReference type="PANTHER" id="PTHR44757:SF2">
    <property type="entry name" value="BIOFILM ARCHITECTURE MAINTENANCE PROTEIN MBAA"/>
    <property type="match status" value="1"/>
</dbReference>
<accession>A0A4S3PV88</accession>
<dbReference type="InterPro" id="IPR029787">
    <property type="entry name" value="Nucleotide_cyclase"/>
</dbReference>
<dbReference type="SUPFAM" id="SSF141868">
    <property type="entry name" value="EAL domain-like"/>
    <property type="match status" value="1"/>
</dbReference>
<dbReference type="NCBIfam" id="TIGR00229">
    <property type="entry name" value="sensory_box"/>
    <property type="match status" value="1"/>
</dbReference>
<dbReference type="PROSITE" id="PS50112">
    <property type="entry name" value="PAS"/>
    <property type="match status" value="1"/>
</dbReference>
<dbReference type="SMART" id="SM00052">
    <property type="entry name" value="EAL"/>
    <property type="match status" value="1"/>
</dbReference>
<feature type="domain" description="GGDEF" evidence="3">
    <location>
        <begin position="189"/>
        <end position="322"/>
    </location>
</feature>
<organism evidence="4 5">
    <name type="scientific">Bacillus timonensis</name>
    <dbReference type="NCBI Taxonomy" id="1033734"/>
    <lineage>
        <taxon>Bacteria</taxon>
        <taxon>Bacillati</taxon>
        <taxon>Bacillota</taxon>
        <taxon>Bacilli</taxon>
        <taxon>Bacillales</taxon>
        <taxon>Bacillaceae</taxon>
        <taxon>Bacillus</taxon>
    </lineage>
</organism>
<evidence type="ECO:0000259" key="2">
    <source>
        <dbReference type="PROSITE" id="PS50883"/>
    </source>
</evidence>
<name>A0A4S3PV88_9BACI</name>
<dbReference type="CDD" id="cd01948">
    <property type="entry name" value="EAL"/>
    <property type="match status" value="1"/>
</dbReference>
<dbReference type="SMART" id="SM00091">
    <property type="entry name" value="PAS"/>
    <property type="match status" value="1"/>
</dbReference>
<dbReference type="InterPro" id="IPR043128">
    <property type="entry name" value="Rev_trsase/Diguanyl_cyclase"/>
</dbReference>
<dbReference type="Gene3D" id="3.20.20.450">
    <property type="entry name" value="EAL domain"/>
    <property type="match status" value="1"/>
</dbReference>
<dbReference type="NCBIfam" id="TIGR00254">
    <property type="entry name" value="GGDEF"/>
    <property type="match status" value="1"/>
</dbReference>
<dbReference type="RefSeq" id="WP_136378962.1">
    <property type="nucleotide sequence ID" value="NZ_SLUB01000009.1"/>
</dbReference>
<feature type="domain" description="EAL" evidence="2">
    <location>
        <begin position="331"/>
        <end position="584"/>
    </location>
</feature>
<dbReference type="SUPFAM" id="SSF55073">
    <property type="entry name" value="Nucleotide cyclase"/>
    <property type="match status" value="1"/>
</dbReference>
<evidence type="ECO:0000259" key="1">
    <source>
        <dbReference type="PROSITE" id="PS50112"/>
    </source>
</evidence>
<dbReference type="InterPro" id="IPR000160">
    <property type="entry name" value="GGDEF_dom"/>
</dbReference>
<dbReference type="CDD" id="cd01949">
    <property type="entry name" value="GGDEF"/>
    <property type="match status" value="1"/>
</dbReference>
<dbReference type="Gene3D" id="3.30.450.20">
    <property type="entry name" value="PAS domain"/>
    <property type="match status" value="1"/>
</dbReference>
<evidence type="ECO:0000313" key="5">
    <source>
        <dbReference type="Proteomes" id="UP000306477"/>
    </source>
</evidence>
<dbReference type="Proteomes" id="UP000306477">
    <property type="component" value="Unassembled WGS sequence"/>
</dbReference>
<dbReference type="AlphaFoldDB" id="A0A4S3PV88"/>
<sequence>MENMNSTLNYVNKSISSDIAKQKQIEEQNEKYRLIAENTTDLISLIEVDGSFQYASPSFEAILNYDLSHIGHLNFFEMIHPDDQEMVNKEIRIFCKRKKTVRHIEIRIRDNNGEYIDIEASFSVIDQSSFSKNDLILVVMRDIRYRKMFEQKIYHLAFHDTLTNLPNRRSFMNELNREVLDRKKLNTPSKMSVLFIDLDNFKSINDQWGHDVGDQVLIEAARIIKDSIRPSDLVGRVGGDEFIVLLKDIKDEEDLKKYVNHILTKFNSPISISGQDYILTCSIGVATYPKDGTTSRELIKNADDALYNVKNTGKNHYLLFNNKIKNESLERRLLENALRHAIKEEQFYVEYQPKLNISTKQLIGMEALVRWKHPELGTIPPGKFISLAEETGLIVPLGEWILRESCRQMKKWQANGYQSLVISVNVSIRQLEDPHFIKTVENILKETDLDPQWLEIEVTESVFMDVNDAASVLEEIRQLGIQISIDDFGTGYSSLSYLKHLPIDTLKVDASFIKDIHENDESKAIVKSVLTLATTLGLNVIAEGIETQEHVNELNKDGLLFGQGFYFSKPLNSQAFEEYLLKEVNA</sequence>
<dbReference type="PROSITE" id="PS50887">
    <property type="entry name" value="GGDEF"/>
    <property type="match status" value="1"/>
</dbReference>
<protein>
    <submittedName>
        <fullName evidence="4">EAL domain-containing protein</fullName>
    </submittedName>
</protein>
<dbReference type="Pfam" id="PF08447">
    <property type="entry name" value="PAS_3"/>
    <property type="match status" value="1"/>
</dbReference>
<reference evidence="4 5" key="1">
    <citation type="journal article" date="2019" name="Indoor Air">
        <title>Impacts of indoor surface finishes on bacterial viability.</title>
        <authorList>
            <person name="Hu J."/>
            <person name="Maamar S.B."/>
            <person name="Glawe A.J."/>
            <person name="Gottel N."/>
            <person name="Gilbert J.A."/>
            <person name="Hartmann E.M."/>
        </authorList>
    </citation>
    <scope>NUCLEOTIDE SEQUENCE [LARGE SCALE GENOMIC DNA]</scope>
    <source>
        <strain evidence="4 5">AF060A6</strain>
    </source>
</reference>
<comment type="caution">
    <text evidence="4">The sequence shown here is derived from an EMBL/GenBank/DDBJ whole genome shotgun (WGS) entry which is preliminary data.</text>
</comment>
<dbReference type="EMBL" id="SLUB01000009">
    <property type="protein sequence ID" value="THE13424.1"/>
    <property type="molecule type" value="Genomic_DNA"/>
</dbReference>
<dbReference type="Gene3D" id="3.30.70.270">
    <property type="match status" value="1"/>
</dbReference>
<keyword evidence="5" id="KW-1185">Reference proteome</keyword>
<dbReference type="Pfam" id="PF00990">
    <property type="entry name" value="GGDEF"/>
    <property type="match status" value="1"/>
</dbReference>
<feature type="domain" description="PAS" evidence="1">
    <location>
        <begin position="28"/>
        <end position="98"/>
    </location>
</feature>
<dbReference type="Pfam" id="PF00563">
    <property type="entry name" value="EAL"/>
    <property type="match status" value="1"/>
</dbReference>
<dbReference type="InterPro" id="IPR001633">
    <property type="entry name" value="EAL_dom"/>
</dbReference>
<dbReference type="SUPFAM" id="SSF55785">
    <property type="entry name" value="PYP-like sensor domain (PAS domain)"/>
    <property type="match status" value="1"/>
</dbReference>
<dbReference type="InterPro" id="IPR013655">
    <property type="entry name" value="PAS_fold_3"/>
</dbReference>
<dbReference type="PROSITE" id="PS50883">
    <property type="entry name" value="EAL"/>
    <property type="match status" value="1"/>
</dbReference>
<evidence type="ECO:0000259" key="3">
    <source>
        <dbReference type="PROSITE" id="PS50887"/>
    </source>
</evidence>
<dbReference type="SMART" id="SM00267">
    <property type="entry name" value="GGDEF"/>
    <property type="match status" value="1"/>
</dbReference>
<dbReference type="InterPro" id="IPR052155">
    <property type="entry name" value="Biofilm_reg_signaling"/>
</dbReference>
<dbReference type="InterPro" id="IPR035919">
    <property type="entry name" value="EAL_sf"/>
</dbReference>
<dbReference type="FunFam" id="3.20.20.450:FF:000001">
    <property type="entry name" value="Cyclic di-GMP phosphodiesterase yahA"/>
    <property type="match status" value="1"/>
</dbReference>
<evidence type="ECO:0000313" key="4">
    <source>
        <dbReference type="EMBL" id="THE13424.1"/>
    </source>
</evidence>
<dbReference type="STRING" id="1033734.GCA_000285535_03083"/>
<proteinExistence type="predicted"/>